<gene>
    <name evidence="1" type="ORF">MORIYA_1998</name>
</gene>
<dbReference type="KEGG" id="mya:MORIYA_1998"/>
<organism evidence="1 2">
    <name type="scientific">Moritella yayanosii</name>
    <dbReference type="NCBI Taxonomy" id="69539"/>
    <lineage>
        <taxon>Bacteria</taxon>
        <taxon>Pseudomonadati</taxon>
        <taxon>Pseudomonadota</taxon>
        <taxon>Gammaproteobacteria</taxon>
        <taxon>Alteromonadales</taxon>
        <taxon>Moritellaceae</taxon>
        <taxon>Moritella</taxon>
    </lineage>
</organism>
<accession>A0A330LQL6</accession>
<proteinExistence type="predicted"/>
<dbReference type="Proteomes" id="UP000250163">
    <property type="component" value="Chromosome MORIYA"/>
</dbReference>
<keyword evidence="2" id="KW-1185">Reference proteome</keyword>
<protein>
    <submittedName>
        <fullName evidence="1">Uncharacterized protein</fullName>
    </submittedName>
</protein>
<dbReference type="AlphaFoldDB" id="A0A330LQL6"/>
<sequence length="50" mass="6047">MHIKQKVVKYQHNLTKISVLNFIYHVVNYRLRVISYKFTVFPIYPLAPII</sequence>
<reference evidence="2" key="1">
    <citation type="submission" date="2018-05" db="EMBL/GenBank/DDBJ databases">
        <authorList>
            <person name="Cea G.-C."/>
            <person name="William W."/>
        </authorList>
    </citation>
    <scope>NUCLEOTIDE SEQUENCE [LARGE SCALE GENOMIC DNA]</scope>
    <source>
        <strain evidence="2">DB21MT 5</strain>
    </source>
</reference>
<dbReference type="EMBL" id="LS483250">
    <property type="protein sequence ID" value="SQD78476.1"/>
    <property type="molecule type" value="Genomic_DNA"/>
</dbReference>
<name>A0A330LQL6_9GAMM</name>
<evidence type="ECO:0000313" key="2">
    <source>
        <dbReference type="Proteomes" id="UP000250163"/>
    </source>
</evidence>
<evidence type="ECO:0000313" key="1">
    <source>
        <dbReference type="EMBL" id="SQD78476.1"/>
    </source>
</evidence>